<dbReference type="PROSITE" id="PS00018">
    <property type="entry name" value="EF_HAND_1"/>
    <property type="match status" value="1"/>
</dbReference>
<evidence type="ECO:0000259" key="1">
    <source>
        <dbReference type="PROSITE" id="PS51766"/>
    </source>
</evidence>
<dbReference type="GO" id="GO:0000272">
    <property type="term" value="P:polysaccharide catabolic process"/>
    <property type="evidence" value="ECO:0007669"/>
    <property type="project" value="InterPro"/>
</dbReference>
<proteinExistence type="predicted"/>
<dbReference type="Gene3D" id="1.10.1330.10">
    <property type="entry name" value="Dockerin domain"/>
    <property type="match status" value="1"/>
</dbReference>
<dbReference type="Pfam" id="PF00404">
    <property type="entry name" value="Dockerin_1"/>
    <property type="match status" value="1"/>
</dbReference>
<dbReference type="InterPro" id="IPR002105">
    <property type="entry name" value="Dockerin_1_rpt"/>
</dbReference>
<dbReference type="SUPFAM" id="SSF63446">
    <property type="entry name" value="Type I dockerin domain"/>
    <property type="match status" value="1"/>
</dbReference>
<dbReference type="PROSITE" id="PS51766">
    <property type="entry name" value="DOCKERIN"/>
    <property type="match status" value="1"/>
</dbReference>
<accession>A0A645HV93</accession>
<name>A0A645HV93_9ZZZZ</name>
<dbReference type="GO" id="GO:0004553">
    <property type="term" value="F:hydrolase activity, hydrolyzing O-glycosyl compounds"/>
    <property type="evidence" value="ECO:0007669"/>
    <property type="project" value="InterPro"/>
</dbReference>
<dbReference type="AlphaFoldDB" id="A0A645HV93"/>
<feature type="domain" description="Dockerin" evidence="1">
    <location>
        <begin position="76"/>
        <end position="142"/>
    </location>
</feature>
<dbReference type="InterPro" id="IPR018247">
    <property type="entry name" value="EF_Hand_1_Ca_BS"/>
</dbReference>
<comment type="caution">
    <text evidence="2">The sequence shown here is derived from an EMBL/GenBank/DDBJ whole genome shotgun (WGS) entry which is preliminary data.</text>
</comment>
<organism evidence="2">
    <name type="scientific">bioreactor metagenome</name>
    <dbReference type="NCBI Taxonomy" id="1076179"/>
    <lineage>
        <taxon>unclassified sequences</taxon>
        <taxon>metagenomes</taxon>
        <taxon>ecological metagenomes</taxon>
    </lineage>
</organism>
<dbReference type="InterPro" id="IPR036439">
    <property type="entry name" value="Dockerin_dom_sf"/>
</dbReference>
<reference evidence="2" key="1">
    <citation type="submission" date="2019-08" db="EMBL/GenBank/DDBJ databases">
        <authorList>
            <person name="Kucharzyk K."/>
            <person name="Murdoch R.W."/>
            <person name="Higgins S."/>
            <person name="Loffler F."/>
        </authorList>
    </citation>
    <scope>NUCLEOTIDE SEQUENCE</scope>
</reference>
<dbReference type="CDD" id="cd14256">
    <property type="entry name" value="Dockerin_I"/>
    <property type="match status" value="1"/>
</dbReference>
<dbReference type="EMBL" id="VSSQ01096281">
    <property type="protein sequence ID" value="MPN40084.1"/>
    <property type="molecule type" value="Genomic_DNA"/>
</dbReference>
<protein>
    <recommendedName>
        <fullName evidence="1">Dockerin domain-containing protein</fullName>
    </recommendedName>
</protein>
<dbReference type="InterPro" id="IPR016134">
    <property type="entry name" value="Dockerin_dom"/>
</dbReference>
<gene>
    <name evidence="2" type="ORF">SDC9_187619</name>
</gene>
<sequence length="142" mass="15333">MLADFRSPHYTIDKLDGMLKGVTDGTTVATLKANLDNESDLVKVYDSSGHEVTAGVVGTGMTVEYRISGALKDSLKILVLGDINGDGRINVGDYTLLRLNIMEIKDLSGLYAAAGDVNRDGELNVSDYTLIKLDLLNIQKIN</sequence>
<evidence type="ECO:0000313" key="2">
    <source>
        <dbReference type="EMBL" id="MPN40084.1"/>
    </source>
</evidence>